<reference evidence="1 2" key="1">
    <citation type="submission" date="2021-03" db="EMBL/GenBank/DDBJ databases">
        <title>Genomic Encyclopedia of Type Strains, Phase IV (KMG-IV): sequencing the most valuable type-strain genomes for metagenomic binning, comparative biology and taxonomic classification.</title>
        <authorList>
            <person name="Goeker M."/>
        </authorList>
    </citation>
    <scope>NUCLEOTIDE SEQUENCE [LARGE SCALE GENOMIC DNA]</scope>
    <source>
        <strain evidence="1 2">DSM 28783</strain>
    </source>
</reference>
<accession>A0ABS4KUW8</accession>
<name>A0ABS4KUW8_9CLOT</name>
<dbReference type="InterPro" id="IPR016947">
    <property type="entry name" value="UCP030140"/>
</dbReference>
<evidence type="ECO:0000313" key="1">
    <source>
        <dbReference type="EMBL" id="MBP2033843.1"/>
    </source>
</evidence>
<dbReference type="Gene3D" id="1.10.4010.10">
    <property type="entry name" value="Type II deoxyuridine triphosphatase"/>
    <property type="match status" value="1"/>
</dbReference>
<protein>
    <submittedName>
        <fullName evidence="1">Dimeric dUTPase (All-alpha-NTP-PPase superfamily)</fullName>
    </submittedName>
</protein>
<dbReference type="EMBL" id="JAGGLM010000023">
    <property type="protein sequence ID" value="MBP2033843.1"/>
    <property type="molecule type" value="Genomic_DNA"/>
</dbReference>
<dbReference type="CDD" id="cd11527">
    <property type="entry name" value="NTP-PPase_dUTPase"/>
    <property type="match status" value="1"/>
</dbReference>
<sequence length="155" mass="18108">MQEILDEKIKKEHGLDGESLLSQKTLALQVEIAELANETKCFKFWNNKNVSNHKIILEELVNSLYFILSLGIEKKFNDITNIQFKKNDCTITSQFLNLYVDINDFLVCSSKDHYITLFEDFFSLGFSLGYSIEQIQEAYNKSYMDTNYINQPQYS</sequence>
<dbReference type="PIRSF" id="PIRSF030140">
    <property type="entry name" value="UCP030140"/>
    <property type="match status" value="1"/>
</dbReference>
<organism evidence="1 2">
    <name type="scientific">Clostridium algifaecis</name>
    <dbReference type="NCBI Taxonomy" id="1472040"/>
    <lineage>
        <taxon>Bacteria</taxon>
        <taxon>Bacillati</taxon>
        <taxon>Bacillota</taxon>
        <taxon>Clostridia</taxon>
        <taxon>Eubacteriales</taxon>
        <taxon>Clostridiaceae</taxon>
        <taxon>Clostridium</taxon>
    </lineage>
</organism>
<gene>
    <name evidence="1" type="ORF">J2Z42_002550</name>
</gene>
<dbReference type="SUPFAM" id="SSF101386">
    <property type="entry name" value="all-alpha NTP pyrophosphatases"/>
    <property type="match status" value="1"/>
</dbReference>
<evidence type="ECO:0000313" key="2">
    <source>
        <dbReference type="Proteomes" id="UP001519307"/>
    </source>
</evidence>
<keyword evidence="2" id="KW-1185">Reference proteome</keyword>
<dbReference type="Pfam" id="PF08761">
    <property type="entry name" value="dUTPase_2"/>
    <property type="match status" value="1"/>
</dbReference>
<dbReference type="Proteomes" id="UP001519307">
    <property type="component" value="Unassembled WGS sequence"/>
</dbReference>
<comment type="caution">
    <text evidence="1">The sequence shown here is derived from an EMBL/GenBank/DDBJ whole genome shotgun (WGS) entry which is preliminary data.</text>
</comment>
<dbReference type="InterPro" id="IPR014871">
    <property type="entry name" value="dUTPase/dCTP_pyrophosphatase"/>
</dbReference>
<proteinExistence type="predicted"/>